<dbReference type="SUPFAM" id="SSF102645">
    <property type="entry name" value="CoaB-like"/>
    <property type="match status" value="1"/>
</dbReference>
<keyword evidence="4" id="KW-1185">Reference proteome</keyword>
<dbReference type="Proteomes" id="UP001311799">
    <property type="component" value="Unassembled WGS sequence"/>
</dbReference>
<dbReference type="EMBL" id="JAWDEY010000011">
    <property type="protein sequence ID" value="KAK6589601.1"/>
    <property type="molecule type" value="Genomic_DNA"/>
</dbReference>
<name>A0AAV9XY35_9CRYT</name>
<comment type="caution">
    <text evidence="3">The sequence shown here is derived from an EMBL/GenBank/DDBJ whole genome shotgun (WGS) entry which is preliminary data.</text>
</comment>
<evidence type="ECO:0000313" key="4">
    <source>
        <dbReference type="Proteomes" id="UP001311799"/>
    </source>
</evidence>
<dbReference type="InterPro" id="IPR035929">
    <property type="entry name" value="CoaB-like_sf"/>
</dbReference>
<accession>A0AAV9XY35</accession>
<dbReference type="Pfam" id="PF04127">
    <property type="entry name" value="DFP"/>
    <property type="match status" value="1"/>
</dbReference>
<dbReference type="Gene3D" id="3.40.50.10300">
    <property type="entry name" value="CoaB-like"/>
    <property type="match status" value="1"/>
</dbReference>
<dbReference type="InterPro" id="IPR007085">
    <property type="entry name" value="DNA/pantothenate-metab_flavo_C"/>
</dbReference>
<dbReference type="AlphaFoldDB" id="A0AAV9XY35"/>
<sequence>MGKKYLSVIERDFAQFIYNEILLFDRNVVIITSGGTSVPLEKNAVRFIENFSTGKRGAYSAEYFLKHGFSVVFFHRKGSNLPFAVELPSKYEIMLAFSEREVSTNAIYDMKITEASKNFEKYAKKLFIIEFESIFDYTEGIQMISSHCAKYNEKIIFYLSAAVSDFYIPEDLLSTNKITIPPNSITNDQISLKLPCINIELYLVPKFVANIREKCPNCFIVSFKLETDENELLIKSFEYLERYKPNIICANLLQSKRNKIIMITNETKIEIISNNTEPIEKSLVLNIVENYNNYKKNISLNY</sequence>
<dbReference type="GO" id="GO:0015937">
    <property type="term" value="P:coenzyme A biosynthetic process"/>
    <property type="evidence" value="ECO:0007669"/>
    <property type="project" value="UniProtKB-ARBA"/>
</dbReference>
<protein>
    <recommendedName>
        <fullName evidence="2">DNA/pantothenate metabolism flavoprotein C-terminal domain-containing protein</fullName>
    </recommendedName>
</protein>
<evidence type="ECO:0000256" key="1">
    <source>
        <dbReference type="ARBA" id="ARBA00005703"/>
    </source>
</evidence>
<gene>
    <name evidence="3" type="ORF">RS030_1185</name>
</gene>
<feature type="domain" description="DNA/pantothenate metabolism flavoprotein C-terminal" evidence="2">
    <location>
        <begin position="28"/>
        <end position="73"/>
    </location>
</feature>
<dbReference type="GO" id="GO:0003824">
    <property type="term" value="F:catalytic activity"/>
    <property type="evidence" value="ECO:0007669"/>
    <property type="project" value="UniProtKB-ARBA"/>
</dbReference>
<reference evidence="3 4" key="1">
    <citation type="submission" date="2023-10" db="EMBL/GenBank/DDBJ databases">
        <title>Comparative genomics analysis reveals potential genetic determinants of host preference in Cryptosporidium xiaoi.</title>
        <authorList>
            <person name="Xiao L."/>
            <person name="Li J."/>
        </authorList>
    </citation>
    <scope>NUCLEOTIDE SEQUENCE [LARGE SCALE GENOMIC DNA]</scope>
    <source>
        <strain evidence="3 4">52996</strain>
    </source>
</reference>
<evidence type="ECO:0000313" key="3">
    <source>
        <dbReference type="EMBL" id="KAK6589601.1"/>
    </source>
</evidence>
<proteinExistence type="inferred from homology"/>
<evidence type="ECO:0000259" key="2">
    <source>
        <dbReference type="Pfam" id="PF04127"/>
    </source>
</evidence>
<comment type="similarity">
    <text evidence="1">Belongs to the PPC synthetase family.</text>
</comment>
<organism evidence="3 4">
    <name type="scientific">Cryptosporidium xiaoi</name>
    <dbReference type="NCBI Taxonomy" id="659607"/>
    <lineage>
        <taxon>Eukaryota</taxon>
        <taxon>Sar</taxon>
        <taxon>Alveolata</taxon>
        <taxon>Apicomplexa</taxon>
        <taxon>Conoidasida</taxon>
        <taxon>Coccidia</taxon>
        <taxon>Eucoccidiorida</taxon>
        <taxon>Eimeriorina</taxon>
        <taxon>Cryptosporidiidae</taxon>
        <taxon>Cryptosporidium</taxon>
    </lineage>
</organism>